<dbReference type="EMBL" id="JAVXUP010001795">
    <property type="protein sequence ID" value="KAK3008045.1"/>
    <property type="molecule type" value="Genomic_DNA"/>
</dbReference>
<proteinExistence type="predicted"/>
<feature type="domain" description="Transposase (putative) gypsy type" evidence="1">
    <location>
        <begin position="43"/>
        <end position="87"/>
    </location>
</feature>
<accession>A0AA88VL17</accession>
<protein>
    <recommendedName>
        <fullName evidence="1">Transposase (putative) gypsy type domain-containing protein</fullName>
    </recommendedName>
</protein>
<dbReference type="Pfam" id="PF04195">
    <property type="entry name" value="Transposase_28"/>
    <property type="match status" value="1"/>
</dbReference>
<dbReference type="InterPro" id="IPR007321">
    <property type="entry name" value="Transposase_28"/>
</dbReference>
<evidence type="ECO:0000313" key="2">
    <source>
        <dbReference type="EMBL" id="KAK3008045.1"/>
    </source>
</evidence>
<dbReference type="Proteomes" id="UP001188597">
    <property type="component" value="Unassembled WGS sequence"/>
</dbReference>
<gene>
    <name evidence="2" type="ORF">RJ639_014940</name>
</gene>
<comment type="caution">
    <text evidence="2">The sequence shown here is derived from an EMBL/GenBank/DDBJ whole genome shotgun (WGS) entry which is preliminary data.</text>
</comment>
<evidence type="ECO:0000313" key="3">
    <source>
        <dbReference type="Proteomes" id="UP001188597"/>
    </source>
</evidence>
<dbReference type="AlphaFoldDB" id="A0AA88VL17"/>
<keyword evidence="3" id="KW-1185">Reference proteome</keyword>
<reference evidence="2" key="1">
    <citation type="submission" date="2022-12" db="EMBL/GenBank/DDBJ databases">
        <title>Draft genome assemblies for two species of Escallonia (Escalloniales).</title>
        <authorList>
            <person name="Chanderbali A."/>
            <person name="Dervinis C."/>
            <person name="Anghel I."/>
            <person name="Soltis D."/>
            <person name="Soltis P."/>
            <person name="Zapata F."/>
        </authorList>
    </citation>
    <scope>NUCLEOTIDE SEQUENCE</scope>
    <source>
        <strain evidence="2">UCBG64.0493</strain>
        <tissue evidence="2">Leaf</tissue>
    </source>
</reference>
<name>A0AA88VL17_9ASTE</name>
<organism evidence="2 3">
    <name type="scientific">Escallonia herrerae</name>
    <dbReference type="NCBI Taxonomy" id="1293975"/>
    <lineage>
        <taxon>Eukaryota</taxon>
        <taxon>Viridiplantae</taxon>
        <taxon>Streptophyta</taxon>
        <taxon>Embryophyta</taxon>
        <taxon>Tracheophyta</taxon>
        <taxon>Spermatophyta</taxon>
        <taxon>Magnoliopsida</taxon>
        <taxon>eudicotyledons</taxon>
        <taxon>Gunneridae</taxon>
        <taxon>Pentapetalae</taxon>
        <taxon>asterids</taxon>
        <taxon>campanulids</taxon>
        <taxon>Escalloniales</taxon>
        <taxon>Escalloniaceae</taxon>
        <taxon>Escallonia</taxon>
    </lineage>
</organism>
<sequence>MTREKLEALITEYPLPKGWVARVLELQELAKHGTDWETGIYEEQVRSGYRLPLHPLVLRMFDHYHMAPGQLVPNGWRKLVGIIYVIETSNYKAEMKNGSGKKIGFLGALKKEINFDESRSSESEHPSNTT</sequence>
<evidence type="ECO:0000259" key="1">
    <source>
        <dbReference type="Pfam" id="PF04195"/>
    </source>
</evidence>